<dbReference type="EMBL" id="AGZO01000031">
    <property type="protein sequence ID" value="EKN09449.1"/>
    <property type="molecule type" value="Genomic_DNA"/>
</dbReference>
<organism evidence="2 3">
    <name type="scientific">Parabacteroides goldsteinii CL02T12C30</name>
    <dbReference type="NCBI Taxonomy" id="999418"/>
    <lineage>
        <taxon>Bacteria</taxon>
        <taxon>Pseudomonadati</taxon>
        <taxon>Bacteroidota</taxon>
        <taxon>Bacteroidia</taxon>
        <taxon>Bacteroidales</taxon>
        <taxon>Tannerellaceae</taxon>
        <taxon>Parabacteroides</taxon>
    </lineage>
</organism>
<evidence type="ECO:0000313" key="2">
    <source>
        <dbReference type="EMBL" id="EKN09449.1"/>
    </source>
</evidence>
<dbReference type="InterPro" id="IPR025474">
    <property type="entry name" value="DUF4325"/>
</dbReference>
<feature type="domain" description="DUF4325" evidence="1">
    <location>
        <begin position="28"/>
        <end position="85"/>
    </location>
</feature>
<dbReference type="Proteomes" id="UP000006330">
    <property type="component" value="Unassembled WGS sequence"/>
</dbReference>
<dbReference type="RefSeq" id="WP_007658015.1">
    <property type="nucleotide sequence ID" value="NZ_JH976475.1"/>
</dbReference>
<evidence type="ECO:0000259" key="1">
    <source>
        <dbReference type="Pfam" id="PF14213"/>
    </source>
</evidence>
<gene>
    <name evidence="2" type="ORF">HMPREF1076_04478</name>
</gene>
<proteinExistence type="predicted"/>
<dbReference type="HOGENOM" id="CLU_163405_1_0_10"/>
<dbReference type="Pfam" id="PF14213">
    <property type="entry name" value="DUF4325"/>
    <property type="match status" value="1"/>
</dbReference>
<evidence type="ECO:0000313" key="3">
    <source>
        <dbReference type="Proteomes" id="UP000006330"/>
    </source>
</evidence>
<sequence length="107" mass="12265">MEEFKITIAEDFSSTPGGRWKQLGPNSGEEFYETLLLTKYEDAVKAGEKLHIYLDGAKSYPSSFLDQSFGELGRAKGEKNVDAVICFHTTIFDWVIDYVKNQIWFKK</sequence>
<dbReference type="PATRIC" id="fig|999418.3.peg.4548"/>
<comment type="caution">
    <text evidence="2">The sequence shown here is derived from an EMBL/GenBank/DDBJ whole genome shotgun (WGS) entry which is preliminary data.</text>
</comment>
<reference evidence="2 3" key="1">
    <citation type="submission" date="2012-02" db="EMBL/GenBank/DDBJ databases">
        <title>The Genome Sequence of Parabacteroides goldsteinii CL02T12C30.</title>
        <authorList>
            <consortium name="The Broad Institute Genome Sequencing Platform"/>
            <person name="Earl A."/>
            <person name="Ward D."/>
            <person name="Feldgarden M."/>
            <person name="Gevers D."/>
            <person name="Zitomersky N.L."/>
            <person name="Coyne M.J."/>
            <person name="Comstock L.E."/>
            <person name="Young S.K."/>
            <person name="Zeng Q."/>
            <person name="Gargeya S."/>
            <person name="Fitzgerald M."/>
            <person name="Haas B."/>
            <person name="Abouelleil A."/>
            <person name="Alvarado L."/>
            <person name="Arachchi H.M."/>
            <person name="Berlin A."/>
            <person name="Chapman S.B."/>
            <person name="Gearin G."/>
            <person name="Goldberg J."/>
            <person name="Griggs A."/>
            <person name="Gujja S."/>
            <person name="Hansen M."/>
            <person name="Heiman D."/>
            <person name="Howarth C."/>
            <person name="Larimer J."/>
            <person name="Lui A."/>
            <person name="MacDonald P.J.P."/>
            <person name="McCowen C."/>
            <person name="Montmayeur A."/>
            <person name="Murphy C."/>
            <person name="Neiman D."/>
            <person name="Pearson M."/>
            <person name="Priest M."/>
            <person name="Roberts A."/>
            <person name="Saif S."/>
            <person name="Shea T."/>
            <person name="Sisk P."/>
            <person name="Stolte C."/>
            <person name="Sykes S."/>
            <person name="Wortman J."/>
            <person name="Nusbaum C."/>
            <person name="Birren B."/>
        </authorList>
    </citation>
    <scope>NUCLEOTIDE SEQUENCE [LARGE SCALE GENOMIC DNA]</scope>
    <source>
        <strain evidence="2 3">CL02T12C30</strain>
    </source>
</reference>
<protein>
    <recommendedName>
        <fullName evidence="1">DUF4325 domain-containing protein</fullName>
    </recommendedName>
</protein>
<accession>K5Z1P4</accession>
<dbReference type="OrthoDB" id="1551124at2"/>
<name>K5Z1P4_9BACT</name>
<dbReference type="AlphaFoldDB" id="K5Z1P4"/>